<evidence type="ECO:0000256" key="3">
    <source>
        <dbReference type="ARBA" id="ARBA00022452"/>
    </source>
</evidence>
<dbReference type="InterPro" id="IPR036942">
    <property type="entry name" value="Beta-barrel_TonB_sf"/>
</dbReference>
<sequence>MRQSLLKSLFAIAMLVFSTGLVFSQGVTTATISGIVTDNTGETLPGANVVAIHTPSGTRYGAVSNLEGRFVLPNLRVGGPYTVSVSFVGFDTRSYEGITLGLGQNYSLNAVLADGVELEAIEVSASKDGIMNADRTGAGINLTAERINSLPTISRGINDFTRMTPQSNGTSFAGRDNRFNNYTIDGNIYNNNFGLGSDQFAGGNPLSLDAIEEVQVNLAPYDVRQGGFTGANVNAITRSGTNEFKGSAYFLTRNQDYQGSRIGDNELSGQEFDSRIFGFRVGGPIIKNKLFFFANVESDVSTRPGQQNLAARPGLTGDRITRVPATELDFVRQSLIDNYGYDPGEYENYGFGQEILRLNFRLDYNLSEKTKIALRFNQYTSSDDSFLNGSSTSNALPGGFGNRNSLQAMGFRNSNYTTDDKTQSIVAEISTRISNNATNSLNIGYTNFVSERGIPGGQTFPMIEVIEGSQYYMTMGNELFSIANQVKNRTLNITNNFTFFKGNHTYTAGLNLEYMQFENAFNRFFNGVYRYGSYNDFVSAVIDRDPTVQPIGFIQGFAFGDDPTRPAVDETAFGQFGLYIQDEWQATRQLKLTFGIRGDIQFYPIQLAANPAIENFTFRDPRDFSPVSIDVSKLPSARPLWSPRIGFNWDVNGDRTLQVRGGTGVFTGRIPFVWISNQVNNNGILRGFEVIQGNGFDSNPRPFNPDVNVYKPENPTPSAPSGDVAGTDPNFRFPQVWRTNIAADKVLGNGWVATLEGIYTKDINNVLPVNVNLPQPTGFFNGPDQRPYWTNQRINAPFTQAIYLTNTNQGYYASLMGQIQKTWENGMYFMAAYTRSVAKDPGLTGGSTAGSLWTSNVQFNRNAPEMSWTRFDQPNRIISTISKSFEYGGIFKTHLSLFYEGGEQGRFNYVTGGNMAGDNDARLIYVPADPSEINFLDIVSQGQVRFTAQQQSDAFFAFIDQDKYLSSRRGMYAERNGVKQPWLHRFDFRVLQDFKLDVNGKSNILQVSLDILNAGNMINSEWGVGKLTNAATLLQYAGRNANGEPQYRMNLDRNELPTETYRQNLNLSQVWRMQFGVRYIFN</sequence>
<dbReference type="GO" id="GO:0009279">
    <property type="term" value="C:cell outer membrane"/>
    <property type="evidence" value="ECO:0007669"/>
    <property type="project" value="UniProtKB-SubCell"/>
</dbReference>
<accession>A0A1N7N6I8</accession>
<dbReference type="Gene3D" id="2.40.170.20">
    <property type="entry name" value="TonB-dependent receptor, beta-barrel domain"/>
    <property type="match status" value="1"/>
</dbReference>
<evidence type="ECO:0000256" key="5">
    <source>
        <dbReference type="ARBA" id="ARBA00023136"/>
    </source>
</evidence>
<keyword evidence="2" id="KW-0813">Transport</keyword>
<protein>
    <submittedName>
        <fullName evidence="9">Carboxypeptidase regulatory-like domain-containing protein</fullName>
    </submittedName>
</protein>
<dbReference type="GO" id="GO:0015344">
    <property type="term" value="F:siderophore uptake transmembrane transporter activity"/>
    <property type="evidence" value="ECO:0007669"/>
    <property type="project" value="TreeGrafter"/>
</dbReference>
<dbReference type="GO" id="GO:0004180">
    <property type="term" value="F:carboxypeptidase activity"/>
    <property type="evidence" value="ECO:0007669"/>
    <property type="project" value="UniProtKB-KW"/>
</dbReference>
<keyword evidence="9" id="KW-0378">Hydrolase</keyword>
<dbReference type="InterPro" id="IPR039426">
    <property type="entry name" value="TonB-dep_rcpt-like"/>
</dbReference>
<keyword evidence="5" id="KW-0472">Membrane</keyword>
<keyword evidence="9" id="KW-0121">Carboxypeptidase</keyword>
<dbReference type="InterPro" id="IPR057601">
    <property type="entry name" value="Oar-like_b-barrel"/>
</dbReference>
<evidence type="ECO:0000256" key="4">
    <source>
        <dbReference type="ARBA" id="ARBA00022692"/>
    </source>
</evidence>
<evidence type="ECO:0000256" key="7">
    <source>
        <dbReference type="SAM" id="SignalP"/>
    </source>
</evidence>
<feature type="signal peptide" evidence="7">
    <location>
        <begin position="1"/>
        <end position="24"/>
    </location>
</feature>
<keyword evidence="3" id="KW-1134">Transmembrane beta strand</keyword>
<name>A0A1N7N6I8_9BACT</name>
<evidence type="ECO:0000259" key="8">
    <source>
        <dbReference type="Pfam" id="PF25183"/>
    </source>
</evidence>
<evidence type="ECO:0000313" key="9">
    <source>
        <dbReference type="EMBL" id="SIS94023.1"/>
    </source>
</evidence>
<evidence type="ECO:0000256" key="6">
    <source>
        <dbReference type="ARBA" id="ARBA00023237"/>
    </source>
</evidence>
<feature type="chain" id="PRO_5013201731" evidence="7">
    <location>
        <begin position="25"/>
        <end position="1082"/>
    </location>
</feature>
<dbReference type="Proteomes" id="UP000186026">
    <property type="component" value="Unassembled WGS sequence"/>
</dbReference>
<feature type="domain" description="TonB-dependent transporter Oar-like beta-barrel" evidence="8">
    <location>
        <begin position="236"/>
        <end position="885"/>
    </location>
</feature>
<dbReference type="Pfam" id="PF25183">
    <property type="entry name" value="OMP_b-brl_4"/>
    <property type="match status" value="1"/>
</dbReference>
<dbReference type="SUPFAM" id="SSF49464">
    <property type="entry name" value="Carboxypeptidase regulatory domain-like"/>
    <property type="match status" value="1"/>
</dbReference>
<keyword evidence="9" id="KW-0645">Protease</keyword>
<dbReference type="SUPFAM" id="SSF56935">
    <property type="entry name" value="Porins"/>
    <property type="match status" value="1"/>
</dbReference>
<dbReference type="PANTHER" id="PTHR30069">
    <property type="entry name" value="TONB-DEPENDENT OUTER MEMBRANE RECEPTOR"/>
    <property type="match status" value="1"/>
</dbReference>
<dbReference type="AlphaFoldDB" id="A0A1N7N6I8"/>
<evidence type="ECO:0000256" key="1">
    <source>
        <dbReference type="ARBA" id="ARBA00004571"/>
    </source>
</evidence>
<dbReference type="RefSeq" id="WP_076501421.1">
    <property type="nucleotide sequence ID" value="NZ_FTOP01000008.1"/>
</dbReference>
<organism evidence="9 10">
    <name type="scientific">Belliella pelovolcani</name>
    <dbReference type="NCBI Taxonomy" id="529505"/>
    <lineage>
        <taxon>Bacteria</taxon>
        <taxon>Pseudomonadati</taxon>
        <taxon>Bacteroidota</taxon>
        <taxon>Cytophagia</taxon>
        <taxon>Cytophagales</taxon>
        <taxon>Cyclobacteriaceae</taxon>
        <taxon>Belliella</taxon>
    </lineage>
</organism>
<evidence type="ECO:0000256" key="2">
    <source>
        <dbReference type="ARBA" id="ARBA00022448"/>
    </source>
</evidence>
<dbReference type="Pfam" id="PF13620">
    <property type="entry name" value="CarboxypepD_reg"/>
    <property type="match status" value="1"/>
</dbReference>
<dbReference type="OrthoDB" id="9768147at2"/>
<keyword evidence="6" id="KW-0998">Cell outer membrane</keyword>
<keyword evidence="7" id="KW-0732">Signal</keyword>
<evidence type="ECO:0000313" key="10">
    <source>
        <dbReference type="Proteomes" id="UP000186026"/>
    </source>
</evidence>
<dbReference type="InterPro" id="IPR008969">
    <property type="entry name" value="CarboxyPept-like_regulatory"/>
</dbReference>
<dbReference type="EMBL" id="FTOP01000008">
    <property type="protein sequence ID" value="SIS94023.1"/>
    <property type="molecule type" value="Genomic_DNA"/>
</dbReference>
<dbReference type="Gene3D" id="2.60.40.1120">
    <property type="entry name" value="Carboxypeptidase-like, regulatory domain"/>
    <property type="match status" value="1"/>
</dbReference>
<comment type="subcellular location">
    <subcellularLocation>
        <location evidence="1">Cell outer membrane</location>
        <topology evidence="1">Multi-pass membrane protein</topology>
    </subcellularLocation>
</comment>
<gene>
    <name evidence="9" type="ORF">SAMN05421761_108205</name>
</gene>
<reference evidence="10" key="1">
    <citation type="submission" date="2017-01" db="EMBL/GenBank/DDBJ databases">
        <authorList>
            <person name="Varghese N."/>
            <person name="Submissions S."/>
        </authorList>
    </citation>
    <scope>NUCLEOTIDE SEQUENCE [LARGE SCALE GENOMIC DNA]</scope>
    <source>
        <strain evidence="10">DSM 46698</strain>
    </source>
</reference>
<dbReference type="GO" id="GO:0044718">
    <property type="term" value="P:siderophore transmembrane transport"/>
    <property type="evidence" value="ECO:0007669"/>
    <property type="project" value="TreeGrafter"/>
</dbReference>
<keyword evidence="10" id="KW-1185">Reference proteome</keyword>
<dbReference type="STRING" id="529505.SAMN05421761_108205"/>
<keyword evidence="4" id="KW-0812">Transmembrane</keyword>
<proteinExistence type="predicted"/>
<dbReference type="PANTHER" id="PTHR30069:SF46">
    <property type="entry name" value="OAR PROTEIN"/>
    <property type="match status" value="1"/>
</dbReference>